<dbReference type="Pfam" id="PF04205">
    <property type="entry name" value="FMN_bind"/>
    <property type="match status" value="1"/>
</dbReference>
<feature type="transmembrane region" description="Helical" evidence="7">
    <location>
        <begin position="12"/>
        <end position="32"/>
    </location>
</feature>
<keyword evidence="6" id="KW-1278">Translocase</keyword>
<evidence type="ECO:0000256" key="6">
    <source>
        <dbReference type="HAMAP-Rule" id="MF_00479"/>
    </source>
</evidence>
<keyword evidence="4 6" id="KW-0288">FMN</keyword>
<dbReference type="PANTHER" id="PTHR36118">
    <property type="entry name" value="ION-TRANSLOCATING OXIDOREDUCTASE COMPLEX SUBUNIT G"/>
    <property type="match status" value="1"/>
</dbReference>
<evidence type="ECO:0000259" key="8">
    <source>
        <dbReference type="SMART" id="SM00900"/>
    </source>
</evidence>
<evidence type="ECO:0000256" key="3">
    <source>
        <dbReference type="ARBA" id="ARBA00022630"/>
    </source>
</evidence>
<accession>A0ABZ0IEF6</accession>
<keyword evidence="6 7" id="KW-0812">Transmembrane</keyword>
<comment type="function">
    <text evidence="6">Part of a membrane-bound complex that couples electron transfer with translocation of ions across the membrane.</text>
</comment>
<dbReference type="EMBL" id="CP136865">
    <property type="protein sequence ID" value="WOJ96421.1"/>
    <property type="molecule type" value="Genomic_DNA"/>
</dbReference>
<evidence type="ECO:0000256" key="7">
    <source>
        <dbReference type="SAM" id="Phobius"/>
    </source>
</evidence>
<dbReference type="NCBIfam" id="TIGR01947">
    <property type="entry name" value="rnfG"/>
    <property type="match status" value="1"/>
</dbReference>
<comment type="cofactor">
    <cofactor evidence="6">
        <name>FMN</name>
        <dbReference type="ChEBI" id="CHEBI:58210"/>
    </cofactor>
</comment>
<evidence type="ECO:0000256" key="2">
    <source>
        <dbReference type="ARBA" id="ARBA00022553"/>
    </source>
</evidence>
<keyword evidence="6" id="KW-1003">Cell membrane</keyword>
<name>A0ABZ0IEF6_9GAMM</name>
<evidence type="ECO:0000256" key="4">
    <source>
        <dbReference type="ARBA" id="ARBA00022643"/>
    </source>
</evidence>
<protein>
    <recommendedName>
        <fullName evidence="6">Ion-translocating oxidoreductase complex subunit G</fullName>
        <ecNumber evidence="6">7.-.-.-</ecNumber>
    </recommendedName>
    <alternativeName>
        <fullName evidence="6">Rnf electron transport complex subunit G</fullName>
    </alternativeName>
</protein>
<reference evidence="9 10" key="1">
    <citation type="submission" date="2023-10" db="EMBL/GenBank/DDBJ databases">
        <title>Two novel species belonging to the OM43/NOR5 clade.</title>
        <authorList>
            <person name="Park M."/>
        </authorList>
    </citation>
    <scope>NUCLEOTIDE SEQUENCE [LARGE SCALE GENOMIC DNA]</scope>
    <source>
        <strain evidence="9 10">IMCC45268</strain>
    </source>
</reference>
<dbReference type="RefSeq" id="WP_407327100.1">
    <property type="nucleotide sequence ID" value="NZ_CP136865.1"/>
</dbReference>
<keyword evidence="6 7" id="KW-0472">Membrane</keyword>
<dbReference type="SMART" id="SM00900">
    <property type="entry name" value="FMN_bind"/>
    <property type="match status" value="1"/>
</dbReference>
<gene>
    <name evidence="9" type="primary">rsxG</name>
    <name evidence="6" type="synonym">rnfG</name>
    <name evidence="9" type="ORF">R0137_14375</name>
</gene>
<keyword evidence="10" id="KW-1185">Reference proteome</keyword>
<keyword evidence="6" id="KW-0997">Cell inner membrane</keyword>
<feature type="domain" description="FMN-binding" evidence="8">
    <location>
        <begin position="105"/>
        <end position="197"/>
    </location>
</feature>
<evidence type="ECO:0000313" key="10">
    <source>
        <dbReference type="Proteomes" id="UP001626549"/>
    </source>
</evidence>
<feature type="modified residue" description="FMN phosphoryl threonine" evidence="6">
    <location>
        <position position="180"/>
    </location>
</feature>
<sequence>MNELHQAITRNSLLLAGFAVLTALLVASTFLGTKDRISAAQRAAEEKALLQIIPRASHDNAMLDDRLLAPTNDPLLQLREDKSIYVARRSGVPSAVLIPATAPDGYSGEIELIVGVNRDGSVAGVRVLQHRETPGLGDAVDHRKSNWIDSFKGRSLGNPELEGWTVRKDGGEFDQFTGATITPRAVVQATARVLQYARENRSSLFGRELGEELGTASSEQEPTP</sequence>
<dbReference type="InterPro" id="IPR007329">
    <property type="entry name" value="FMN-bd"/>
</dbReference>
<proteinExistence type="inferred from homology"/>
<comment type="subcellular location">
    <subcellularLocation>
        <location evidence="6">Cell inner membrane</location>
        <topology evidence="6">Single-pass membrane protein</topology>
    </subcellularLocation>
</comment>
<dbReference type="Proteomes" id="UP001626549">
    <property type="component" value="Chromosome"/>
</dbReference>
<dbReference type="EC" id="7.-.-.-" evidence="6"/>
<evidence type="ECO:0000313" key="9">
    <source>
        <dbReference type="EMBL" id="WOJ96421.1"/>
    </source>
</evidence>
<dbReference type="NCBIfam" id="NF002519">
    <property type="entry name" value="PRK01908.1"/>
    <property type="match status" value="1"/>
</dbReference>
<keyword evidence="3 6" id="KW-0285">Flavoprotein</keyword>
<dbReference type="HAMAP" id="MF_00479">
    <property type="entry name" value="RsxG_RnfG"/>
    <property type="match status" value="1"/>
</dbReference>
<organism evidence="9 10">
    <name type="scientific">Congregibacter brevis</name>
    <dbReference type="NCBI Taxonomy" id="3081201"/>
    <lineage>
        <taxon>Bacteria</taxon>
        <taxon>Pseudomonadati</taxon>
        <taxon>Pseudomonadota</taxon>
        <taxon>Gammaproteobacteria</taxon>
        <taxon>Cellvibrionales</taxon>
        <taxon>Halieaceae</taxon>
        <taxon>Congregibacter</taxon>
    </lineage>
</organism>
<evidence type="ECO:0000256" key="5">
    <source>
        <dbReference type="ARBA" id="ARBA00022982"/>
    </source>
</evidence>
<evidence type="ECO:0000256" key="1">
    <source>
        <dbReference type="ARBA" id="ARBA00022448"/>
    </source>
</evidence>
<dbReference type="InterPro" id="IPR010209">
    <property type="entry name" value="Ion_transpt_RnfG/RsxG"/>
</dbReference>
<dbReference type="PANTHER" id="PTHR36118:SF1">
    <property type="entry name" value="ION-TRANSLOCATING OXIDOREDUCTASE COMPLEX SUBUNIT G"/>
    <property type="match status" value="1"/>
</dbReference>
<comment type="subunit">
    <text evidence="6">The complex is composed of six subunits: RnfA, RnfB, RnfC, RnfD, RnfE and RnfG.</text>
</comment>
<keyword evidence="1 6" id="KW-0813">Transport</keyword>
<keyword evidence="6 7" id="KW-1133">Transmembrane helix</keyword>
<dbReference type="PIRSF" id="PIRSF006091">
    <property type="entry name" value="E_trnsport_RnfG"/>
    <property type="match status" value="1"/>
</dbReference>
<keyword evidence="2 6" id="KW-0597">Phosphoprotein</keyword>
<keyword evidence="5 6" id="KW-0249">Electron transport</keyword>
<comment type="similarity">
    <text evidence="6">Belongs to the RnfG family.</text>
</comment>